<feature type="compositionally biased region" description="Basic and acidic residues" evidence="1">
    <location>
        <begin position="44"/>
        <end position="53"/>
    </location>
</feature>
<reference evidence="2 3" key="1">
    <citation type="submission" date="2018-04" db="EMBL/GenBank/DDBJ databases">
        <title>The genome of golden apple snail Pomacea canaliculata provides insight into stress tolerance and invasive adaptation.</title>
        <authorList>
            <person name="Liu C."/>
            <person name="Liu B."/>
            <person name="Ren Y."/>
            <person name="Zhang Y."/>
            <person name="Wang H."/>
            <person name="Li S."/>
            <person name="Jiang F."/>
            <person name="Yin L."/>
            <person name="Zhang G."/>
            <person name="Qian W."/>
            <person name="Fan W."/>
        </authorList>
    </citation>
    <scope>NUCLEOTIDE SEQUENCE [LARGE SCALE GENOMIC DNA]</scope>
    <source>
        <strain evidence="2">SZHN2017</strain>
        <tissue evidence="2">Muscle</tissue>
    </source>
</reference>
<evidence type="ECO:0000313" key="3">
    <source>
        <dbReference type="Proteomes" id="UP000245119"/>
    </source>
</evidence>
<dbReference type="Proteomes" id="UP000245119">
    <property type="component" value="Linkage Group LG10"/>
</dbReference>
<feature type="region of interest" description="Disordered" evidence="1">
    <location>
        <begin position="372"/>
        <end position="392"/>
    </location>
</feature>
<organism evidence="2 3">
    <name type="scientific">Pomacea canaliculata</name>
    <name type="common">Golden apple snail</name>
    <dbReference type="NCBI Taxonomy" id="400727"/>
    <lineage>
        <taxon>Eukaryota</taxon>
        <taxon>Metazoa</taxon>
        <taxon>Spiralia</taxon>
        <taxon>Lophotrochozoa</taxon>
        <taxon>Mollusca</taxon>
        <taxon>Gastropoda</taxon>
        <taxon>Caenogastropoda</taxon>
        <taxon>Architaenioglossa</taxon>
        <taxon>Ampullarioidea</taxon>
        <taxon>Ampullariidae</taxon>
        <taxon>Pomacea</taxon>
    </lineage>
</organism>
<feature type="compositionally biased region" description="Acidic residues" evidence="1">
    <location>
        <begin position="18"/>
        <end position="31"/>
    </location>
</feature>
<feature type="region of interest" description="Disordered" evidence="1">
    <location>
        <begin position="1"/>
        <end position="53"/>
    </location>
</feature>
<sequence length="887" mass="99282">MSSDFESVFKNWLTHREEDEEGNFDEEDGERVEDLLSGSQQDGGEGKMHLDREAWEEEDMNEMPILQKMVDLPSKQIPEHGSELGPSPPPPPLQKSVGGDLRKGCERITSRKSRSCRKARSKAFSCIQEPSHVHTKSSQLQEGDDSFVKNVCSKQHLKMGKSLPVINRRKFVSRATAKEMDSSLSPVHLTLDQETINSDNSLPASPSCIGDVLLHPNFRDEHMMQTSRRDSSSILSRELRKSCVLSPERDLVEPDSTSEILDVPNVRKSPKSRSKEELSRVNLSVAHAKTKHGLGHSGEVTVRITDEGVGECDSTSMCLASPSAISPASQGEIEERMCPVMADNEDGGHHLTEWGTGHCICQCRSLTSPPDLPFLPSKKSRSSHSSKNSLTSRHLVRKNRLLSCDSLPHLERMPICTNQNESLDLEGTGNQICESPPMLSLPELELQGEGDLICSPKLDPEIGQGSFMIKSEPAETPPLLVKYEVEDKLHNQSKGLLEDFSYDESPPVLILPMKVYRKGTKGDSRRRHSSRRKRSSSARKKEAMSPPCLTKYEAKPSESGIVLKLRAKRTLSNPRSPQPDLRSDMPQLLVEQKTLSTDQIHPSKEPESVSESAVDEKKPPKQEPKQEFLLEPKPVARRRHTVDSPEFPVGLRKRKRDSEPEQGGGESRLHDPSKHQQDGLKEREDFGSRGKRQKAGLGGACSCCRNPSPKHKRRRRNTVHLGDPFFDLSPVQRDFVLFSVKLSRLQTRTHSLVCTLFPRLAPDLQNIAPESQKFLEAIDDIIGSLQRSELEENNKDSADLSCLIETLSLADRNEEGEIPVYLPQVVVCQSPQHSLEEFQDKVCIMLQLLLPDITVSLSDNLFHTSEELELMLEKIIAANMLKPSKKE</sequence>
<feature type="region of interest" description="Disordered" evidence="1">
    <location>
        <begin position="595"/>
        <end position="716"/>
    </location>
</feature>
<feature type="compositionally biased region" description="Basic and acidic residues" evidence="1">
    <location>
        <begin position="667"/>
        <end position="688"/>
    </location>
</feature>
<protein>
    <submittedName>
        <fullName evidence="2">Uncharacterized protein</fullName>
    </submittedName>
</protein>
<dbReference type="OrthoDB" id="6151928at2759"/>
<feature type="region of interest" description="Disordered" evidence="1">
    <location>
        <begin position="71"/>
        <end position="100"/>
    </location>
</feature>
<keyword evidence="3" id="KW-1185">Reference proteome</keyword>
<dbReference type="EMBL" id="PZQS01000010">
    <property type="protein sequence ID" value="PVD22742.1"/>
    <property type="molecule type" value="Genomic_DNA"/>
</dbReference>
<evidence type="ECO:0000313" key="2">
    <source>
        <dbReference type="EMBL" id="PVD22742.1"/>
    </source>
</evidence>
<feature type="compositionally biased region" description="Basic residues" evidence="1">
    <location>
        <begin position="515"/>
        <end position="538"/>
    </location>
</feature>
<feature type="compositionally biased region" description="Basic and acidic residues" evidence="1">
    <location>
        <begin position="614"/>
        <end position="630"/>
    </location>
</feature>
<dbReference type="AlphaFoldDB" id="A0A2T7NNM1"/>
<comment type="caution">
    <text evidence="2">The sequence shown here is derived from an EMBL/GenBank/DDBJ whole genome shotgun (WGS) entry which is preliminary data.</text>
</comment>
<proteinExistence type="predicted"/>
<feature type="region of interest" description="Disordered" evidence="1">
    <location>
        <begin position="513"/>
        <end position="555"/>
    </location>
</feature>
<gene>
    <name evidence="2" type="ORF">C0Q70_15998</name>
</gene>
<name>A0A2T7NNM1_POMCA</name>
<evidence type="ECO:0000256" key="1">
    <source>
        <dbReference type="SAM" id="MobiDB-lite"/>
    </source>
</evidence>
<accession>A0A2T7NNM1</accession>